<protein>
    <recommendedName>
        <fullName evidence="1">PaaD zinc beta ribbon domain-containing protein</fullName>
    </recommendedName>
</protein>
<sequence>MGEMEPTPETLGRIVEGVPAEEIEQRKVECPWCDSQAVEKVSEYGPHLMVYSYLCRSCNSPFEVIKR</sequence>
<evidence type="ECO:0000313" key="2">
    <source>
        <dbReference type="EMBL" id="AHY46948.1"/>
    </source>
</evidence>
<dbReference type="Pfam" id="PF23451">
    <property type="entry name" value="Zn_ribbon_PaaD"/>
    <property type="match status" value="1"/>
</dbReference>
<gene>
    <name evidence="2" type="ORF">RradSPS_1665</name>
</gene>
<accession>A0A023X3L1</accession>
<feature type="domain" description="PaaD zinc beta ribbon" evidence="1">
    <location>
        <begin position="22"/>
        <end position="66"/>
    </location>
</feature>
<dbReference type="AlphaFoldDB" id="A0A023X3L1"/>
<dbReference type="STRING" id="42256.RradSPS_1665"/>
<reference evidence="2 3" key="1">
    <citation type="submission" date="2014-03" db="EMBL/GenBank/DDBJ databases">
        <title>Complete genome sequence of the Radio-Resistant Rubrobacter radiotolerans RSPS-4.</title>
        <authorList>
            <person name="Egas C.C."/>
            <person name="Barroso C.C."/>
            <person name="Froufe H.J.C."/>
            <person name="Pacheco J.J."/>
            <person name="Albuquerque L.L."/>
            <person name="da Costa M.M.S."/>
        </authorList>
    </citation>
    <scope>NUCLEOTIDE SEQUENCE [LARGE SCALE GENOMIC DNA]</scope>
    <source>
        <strain evidence="2 3">RSPS-4</strain>
    </source>
</reference>
<evidence type="ECO:0000313" key="3">
    <source>
        <dbReference type="Proteomes" id="UP000025229"/>
    </source>
</evidence>
<organism evidence="2 3">
    <name type="scientific">Rubrobacter radiotolerans</name>
    <name type="common">Arthrobacter radiotolerans</name>
    <dbReference type="NCBI Taxonomy" id="42256"/>
    <lineage>
        <taxon>Bacteria</taxon>
        <taxon>Bacillati</taxon>
        <taxon>Actinomycetota</taxon>
        <taxon>Rubrobacteria</taxon>
        <taxon>Rubrobacterales</taxon>
        <taxon>Rubrobacteraceae</taxon>
        <taxon>Rubrobacter</taxon>
    </lineage>
</organism>
<proteinExistence type="predicted"/>
<dbReference type="KEGG" id="rrd:RradSPS_1665"/>
<dbReference type="EMBL" id="CP007514">
    <property type="protein sequence ID" value="AHY46948.1"/>
    <property type="molecule type" value="Genomic_DNA"/>
</dbReference>
<evidence type="ECO:0000259" key="1">
    <source>
        <dbReference type="Pfam" id="PF23451"/>
    </source>
</evidence>
<dbReference type="HOGENOM" id="CLU_2809813_0_0_11"/>
<name>A0A023X3L1_RUBRA</name>
<keyword evidence="3" id="KW-1185">Reference proteome</keyword>
<dbReference type="Proteomes" id="UP000025229">
    <property type="component" value="Chromosome"/>
</dbReference>
<dbReference type="InterPro" id="IPR056572">
    <property type="entry name" value="Zn_ribbon_PaaD"/>
</dbReference>